<dbReference type="AlphaFoldDB" id="A0A2S4HC26"/>
<dbReference type="Gene3D" id="3.40.50.300">
    <property type="entry name" value="P-loop containing nucleotide triphosphate hydrolases"/>
    <property type="match status" value="2"/>
</dbReference>
<evidence type="ECO:0000256" key="1">
    <source>
        <dbReference type="SAM" id="MobiDB-lite"/>
    </source>
</evidence>
<dbReference type="PANTHER" id="PTHR30121:SF6">
    <property type="entry name" value="SLR6007 PROTEIN"/>
    <property type="match status" value="1"/>
</dbReference>
<feature type="compositionally biased region" description="Basic and acidic residues" evidence="1">
    <location>
        <begin position="42"/>
        <end position="62"/>
    </location>
</feature>
<feature type="region of interest" description="Disordered" evidence="1">
    <location>
        <begin position="34"/>
        <end position="62"/>
    </location>
</feature>
<gene>
    <name evidence="2" type="ORF">C0068_16605</name>
</gene>
<dbReference type="SUPFAM" id="SSF52540">
    <property type="entry name" value="P-loop containing nucleoside triphosphate hydrolases"/>
    <property type="match status" value="1"/>
</dbReference>
<dbReference type="InterPro" id="IPR022303">
    <property type="entry name" value="Conjug_Trfer_ATPase"/>
</dbReference>
<comment type="caution">
    <text evidence="2">The sequence shown here is derived from an EMBL/GenBank/DDBJ whole genome shotgun (WGS) entry which is preliminary data.</text>
</comment>
<accession>A0A2S4HC26</accession>
<protein>
    <submittedName>
        <fullName evidence="2">Conjugative transfer ATPase</fullName>
    </submittedName>
</protein>
<dbReference type="EMBL" id="PQGG01000038">
    <property type="protein sequence ID" value="POP51556.1"/>
    <property type="molecule type" value="Genomic_DNA"/>
</dbReference>
<organism evidence="2 3">
    <name type="scientific">Zhongshania marina</name>
    <dbReference type="NCBI Taxonomy" id="2304603"/>
    <lineage>
        <taxon>Bacteria</taxon>
        <taxon>Pseudomonadati</taxon>
        <taxon>Pseudomonadota</taxon>
        <taxon>Gammaproteobacteria</taxon>
        <taxon>Cellvibrionales</taxon>
        <taxon>Spongiibacteraceae</taxon>
        <taxon>Zhongshania</taxon>
    </lineage>
</organism>
<dbReference type="NCBIfam" id="TIGR03744">
    <property type="entry name" value="traC_PFL_4706"/>
    <property type="match status" value="1"/>
</dbReference>
<evidence type="ECO:0000313" key="2">
    <source>
        <dbReference type="EMBL" id="POP51556.1"/>
    </source>
</evidence>
<dbReference type="PANTHER" id="PTHR30121">
    <property type="entry name" value="UNCHARACTERIZED PROTEIN YJGR-RELATED"/>
    <property type="match status" value="1"/>
</dbReference>
<dbReference type="OrthoDB" id="5555485at2"/>
<dbReference type="InterPro" id="IPR025955">
    <property type="entry name" value="TraC/Conjuga_ATPase"/>
</dbReference>
<dbReference type="Proteomes" id="UP000237222">
    <property type="component" value="Unassembled WGS sequence"/>
</dbReference>
<proteinExistence type="predicted"/>
<dbReference type="Pfam" id="PF11130">
    <property type="entry name" value="TraC_F_IV"/>
    <property type="match status" value="1"/>
</dbReference>
<name>A0A2S4HC26_9GAMM</name>
<dbReference type="InterPro" id="IPR027417">
    <property type="entry name" value="P-loop_NTPase"/>
</dbReference>
<sequence>MRCRAKSAIWSHCIATEVNNVGAFISKVAEVFKPDQTGDSEPDTREPEPAVEQKPKQEEKKPLDVAEVKRMYNRPSSFINRLPWYEYQSDSKTFLLDDGISVAAVYDIIPIASEGRSYNWLQDQRDLVQNAIQDSFEEHSGSPWIIQQYAYDDDDFRDFIEVLRKYPDQSCIDSGYTKEYLQNVEKHLISISKEGGLFEDKEVLGANWGGKLRRVKMICYRRLEKGWKSYAGMTPEEELNDTMQKMETSFAAAGIGLVRGDHSGFQDWMLGWFNPRPEMTNGDRREFKNLVSFPDPEDLPAGDDLAESFFFELPKSDAKSQTWTFNGLPHRCVRVNKIRRTPKIGQVAGEVAGMSASAEKGGQANCMLDQLPAGSIVATTIIVTPQDEIQTHVNRINEKAKGESVEAEGTRQACEIAKDLMGGGHKLYRSMMCVYIRGDDLRDLRKKTNSVSTILLTNNLSPVREEDESLGLDAYLFNLPMCYEPKMDKNFKATRPAWSQHLANLSSVFGRHRGTGNAGQMYFNRGGEPLTIDPFNQDDRKKNAHGLVLGPTGAGKSAFLTSMSSQIMAMLRPRLFIIEAGNSFGLLADYFETRGMTVNKVSLKPGSGVTMPPFADAHLCLSSDRDELLGSAIGGNQSIVDEESIRAHLPGDFSSLNDADQKKARNKAAMDALAEQLSDDTDINDDEEDAERDVMGEMEIIATLMITGGEEEEARKLTRADRRVIRDAILKGAEKAVSEGRKTLTEDIAWGFVELSKSEDLPASRRPRVYDMGEALRMFTDGFEGEVFNRPGVAWPDTDVTIVDLGTFAREGYGAQLAISYTSIMMRINNLAEKHQHDSRPIVMLTDEGHIITTNPLLAPFVVKVVKMWRKLGAWWWVATQNMEDFPASAKKMLNMIEWWICLVMPQEEIEEIARFKSLTDEQKFLMLSARKEPKKYTEGVILSEKVEALFRSVPPSIYLSLAMTEKHEKAERMDYMRKFGISEVEAAEHVANMLDYYRGIGEKPADPKPRKAK</sequence>
<dbReference type="InterPro" id="IPR051162">
    <property type="entry name" value="T4SS_component"/>
</dbReference>
<reference evidence="2 3" key="1">
    <citation type="submission" date="2018-01" db="EMBL/GenBank/DDBJ databases">
        <authorList>
            <person name="Yu X.-D."/>
        </authorList>
    </citation>
    <scope>NUCLEOTIDE SEQUENCE [LARGE SCALE GENOMIC DNA]</scope>
    <source>
        <strain evidence="2 3">ZX-21</strain>
    </source>
</reference>
<evidence type="ECO:0000313" key="3">
    <source>
        <dbReference type="Proteomes" id="UP000237222"/>
    </source>
</evidence>